<feature type="transmembrane region" description="Helical" evidence="7">
    <location>
        <begin position="493"/>
        <end position="515"/>
    </location>
</feature>
<sequence>MEKQVELCSREVEMMASQHIQRPHKEKGGFVTMPFIMANEALARVATFGLLPNMILYLMGSYHFHLAKATQLLLLSSATSNITPLVGAFIADSYLGRFLSVGLGSTITFLGMTLLWLTAMIPQAKPLPCNQEPERCNSATTGQMTMLISSFALMSLGNGGLSCSMPFGADQVNKKDNPKNQRVLETFFSWYYAFTAFAVIIALTVIVYIQDHFGWKLGFGVPTALMFMSTLLFFIASPLYVKNKVQGSLITGLVQVIVVAYKNRKLPLPPRNNNSAEKYHRRKDSDLLVPDEKLRFLNKACIIQDPEKDIACDGSATDPWSLCTIEQVEELKAIMKVIPLWSTGIMVSVNIGGSFGILQAKSLNRHISSNFEVPAGSFPVVLVITIFLWVALYDRAIIPLASKIVGKPVRISAKRRMGIGLCFSLLHYSTAAIVETIRRRRAIREGHVNDMHAVLNMSGMWLVPQLFLAGMAESFNAIGQNEFYYTEFPRTMSSIASCLFGLGMAAGNFLSSLIFSTVEHVTSRGGKEGWVLDNINKGRYDKYYWLLALLNAVNILYYLVCSWAYGPTVDQLSMFSEENSSNEKPLTQNGTVSKASHSHDSEDIGLNVKS</sequence>
<dbReference type="CDD" id="cd17416">
    <property type="entry name" value="MFS_NPF1_2"/>
    <property type="match status" value="1"/>
</dbReference>
<dbReference type="EMBL" id="CP039352">
    <property type="protein sequence ID" value="QCE02036.1"/>
    <property type="molecule type" value="Genomic_DNA"/>
</dbReference>
<dbReference type="OrthoDB" id="8904098at2759"/>
<feature type="transmembrane region" description="Helical" evidence="7">
    <location>
        <begin position="337"/>
        <end position="358"/>
    </location>
</feature>
<dbReference type="InterPro" id="IPR036259">
    <property type="entry name" value="MFS_trans_sf"/>
</dbReference>
<evidence type="ECO:0000256" key="3">
    <source>
        <dbReference type="ARBA" id="ARBA00022692"/>
    </source>
</evidence>
<feature type="transmembrane region" description="Helical" evidence="7">
    <location>
        <begin position="147"/>
        <end position="169"/>
    </location>
</feature>
<feature type="transmembrane region" description="Helical" evidence="7">
    <location>
        <begin position="189"/>
        <end position="209"/>
    </location>
</feature>
<feature type="transmembrane region" description="Helical" evidence="7">
    <location>
        <begin position="221"/>
        <end position="239"/>
    </location>
</feature>
<feature type="transmembrane region" description="Helical" evidence="7">
    <location>
        <begin position="543"/>
        <end position="565"/>
    </location>
</feature>
<dbReference type="AlphaFoldDB" id="A0A4D6MKM5"/>
<accession>A0A4D6MKM5</accession>
<keyword evidence="9" id="KW-1185">Reference proteome</keyword>
<evidence type="ECO:0000256" key="7">
    <source>
        <dbReference type="SAM" id="Phobius"/>
    </source>
</evidence>
<dbReference type="GO" id="GO:0016020">
    <property type="term" value="C:membrane"/>
    <property type="evidence" value="ECO:0007669"/>
    <property type="project" value="UniProtKB-SubCell"/>
</dbReference>
<evidence type="ECO:0000256" key="2">
    <source>
        <dbReference type="ARBA" id="ARBA00005982"/>
    </source>
</evidence>
<dbReference type="Gene3D" id="1.20.1250.20">
    <property type="entry name" value="MFS general substrate transporter like domains"/>
    <property type="match status" value="1"/>
</dbReference>
<evidence type="ECO:0000256" key="4">
    <source>
        <dbReference type="ARBA" id="ARBA00022989"/>
    </source>
</evidence>
<feature type="transmembrane region" description="Helical" evidence="7">
    <location>
        <begin position="41"/>
        <end position="60"/>
    </location>
</feature>
<dbReference type="GO" id="GO:0022857">
    <property type="term" value="F:transmembrane transporter activity"/>
    <property type="evidence" value="ECO:0007669"/>
    <property type="project" value="InterPro"/>
</dbReference>
<keyword evidence="4 7" id="KW-1133">Transmembrane helix</keyword>
<evidence type="ECO:0000313" key="9">
    <source>
        <dbReference type="Proteomes" id="UP000501690"/>
    </source>
</evidence>
<keyword evidence="5 7" id="KW-0472">Membrane</keyword>
<feature type="transmembrane region" description="Helical" evidence="7">
    <location>
        <begin position="72"/>
        <end position="91"/>
    </location>
</feature>
<reference evidence="8 9" key="1">
    <citation type="submission" date="2019-04" db="EMBL/GenBank/DDBJ databases">
        <title>An improved genome assembly and genetic linkage map for asparagus bean, Vigna unguiculata ssp. sesquipedialis.</title>
        <authorList>
            <person name="Xia Q."/>
            <person name="Zhang R."/>
            <person name="Dong Y."/>
        </authorList>
    </citation>
    <scope>NUCLEOTIDE SEQUENCE [LARGE SCALE GENOMIC DNA]</scope>
    <source>
        <tissue evidence="8">Leaf</tissue>
    </source>
</reference>
<comment type="similarity">
    <text evidence="2">Belongs to the major facilitator superfamily. Proton-dependent oligopeptide transporter (POT/PTR) (TC 2.A.17) family.</text>
</comment>
<proteinExistence type="inferred from homology"/>
<feature type="transmembrane region" description="Helical" evidence="7">
    <location>
        <begin position="378"/>
        <end position="396"/>
    </location>
</feature>
<feature type="region of interest" description="Disordered" evidence="6">
    <location>
        <begin position="580"/>
        <end position="610"/>
    </location>
</feature>
<evidence type="ECO:0000256" key="1">
    <source>
        <dbReference type="ARBA" id="ARBA00004141"/>
    </source>
</evidence>
<feature type="compositionally biased region" description="Polar residues" evidence="6">
    <location>
        <begin position="580"/>
        <end position="595"/>
    </location>
</feature>
<dbReference type="Pfam" id="PF00854">
    <property type="entry name" value="PTR2"/>
    <property type="match status" value="1"/>
</dbReference>
<keyword evidence="3 7" id="KW-0812">Transmembrane</keyword>
<evidence type="ECO:0000313" key="8">
    <source>
        <dbReference type="EMBL" id="QCE02036.1"/>
    </source>
</evidence>
<dbReference type="PANTHER" id="PTHR11654">
    <property type="entry name" value="OLIGOPEPTIDE TRANSPORTER-RELATED"/>
    <property type="match status" value="1"/>
</dbReference>
<evidence type="ECO:0000256" key="6">
    <source>
        <dbReference type="SAM" id="MobiDB-lite"/>
    </source>
</evidence>
<feature type="transmembrane region" description="Helical" evidence="7">
    <location>
        <begin position="97"/>
        <end position="117"/>
    </location>
</feature>
<feature type="transmembrane region" description="Helical" evidence="7">
    <location>
        <begin position="454"/>
        <end position="472"/>
    </location>
</feature>
<dbReference type="Proteomes" id="UP000501690">
    <property type="component" value="Linkage Group LG8"/>
</dbReference>
<evidence type="ECO:0000256" key="5">
    <source>
        <dbReference type="ARBA" id="ARBA00023136"/>
    </source>
</evidence>
<gene>
    <name evidence="8" type="ORF">DEO72_LG8g47</name>
</gene>
<dbReference type="InterPro" id="IPR000109">
    <property type="entry name" value="POT_fam"/>
</dbReference>
<dbReference type="SUPFAM" id="SSF103473">
    <property type="entry name" value="MFS general substrate transporter"/>
    <property type="match status" value="1"/>
</dbReference>
<comment type="subcellular location">
    <subcellularLocation>
        <location evidence="1">Membrane</location>
        <topology evidence="1">Multi-pass membrane protein</topology>
    </subcellularLocation>
</comment>
<organism evidence="8 9">
    <name type="scientific">Vigna unguiculata</name>
    <name type="common">Cowpea</name>
    <dbReference type="NCBI Taxonomy" id="3917"/>
    <lineage>
        <taxon>Eukaryota</taxon>
        <taxon>Viridiplantae</taxon>
        <taxon>Streptophyta</taxon>
        <taxon>Embryophyta</taxon>
        <taxon>Tracheophyta</taxon>
        <taxon>Spermatophyta</taxon>
        <taxon>Magnoliopsida</taxon>
        <taxon>eudicotyledons</taxon>
        <taxon>Gunneridae</taxon>
        <taxon>Pentapetalae</taxon>
        <taxon>rosids</taxon>
        <taxon>fabids</taxon>
        <taxon>Fabales</taxon>
        <taxon>Fabaceae</taxon>
        <taxon>Papilionoideae</taxon>
        <taxon>50 kb inversion clade</taxon>
        <taxon>NPAAA clade</taxon>
        <taxon>indigoferoid/millettioid clade</taxon>
        <taxon>Phaseoleae</taxon>
        <taxon>Vigna</taxon>
    </lineage>
</organism>
<name>A0A4D6MKM5_VIGUN</name>
<protein>
    <submittedName>
        <fullName evidence="8">Solute carrier family 15</fullName>
    </submittedName>
</protein>
<dbReference type="Gramene" id="Vigun10g182200.1.v1.2">
    <property type="protein sequence ID" value="Vigun10g182200.1.v1.2"/>
    <property type="gene ID" value="Vigun10g182200.v1.2"/>
</dbReference>